<evidence type="ECO:0000256" key="2">
    <source>
        <dbReference type="SAM" id="MobiDB-lite"/>
    </source>
</evidence>
<name>A0A2D4GVR3_MICCO</name>
<keyword evidence="1" id="KW-0175">Coiled coil</keyword>
<proteinExistence type="predicted"/>
<dbReference type="AlphaFoldDB" id="A0A2D4GVR3"/>
<feature type="compositionally biased region" description="Low complexity" evidence="2">
    <location>
        <begin position="1"/>
        <end position="17"/>
    </location>
</feature>
<evidence type="ECO:0000256" key="1">
    <source>
        <dbReference type="SAM" id="Coils"/>
    </source>
</evidence>
<reference evidence="3" key="2">
    <citation type="submission" date="2017-11" db="EMBL/GenBank/DDBJ databases">
        <title>Coralsnake Venomics: Analyses of Venom Gland Transcriptomes and Proteomes of Six Brazilian Taxa.</title>
        <authorList>
            <person name="Aird S.D."/>
            <person name="Jorge da Silva N."/>
            <person name="Qiu L."/>
            <person name="Villar-Briones A."/>
            <person name="Aparecida-Saddi V."/>
            <person name="Campos-Telles M.P."/>
            <person name="Grau M."/>
            <person name="Mikheyev A.S."/>
        </authorList>
    </citation>
    <scope>NUCLEOTIDE SEQUENCE</scope>
    <source>
        <tissue evidence="3">Venom_gland</tissue>
    </source>
</reference>
<dbReference type="EMBL" id="IACJ01152125">
    <property type="protein sequence ID" value="LAA63815.1"/>
    <property type="molecule type" value="Transcribed_RNA"/>
</dbReference>
<feature type="region of interest" description="Disordered" evidence="2">
    <location>
        <begin position="1"/>
        <end position="27"/>
    </location>
</feature>
<evidence type="ECO:0000313" key="3">
    <source>
        <dbReference type="EMBL" id="LAA63815.1"/>
    </source>
</evidence>
<sequence length="215" mass="25438">MTSFTTTTVKTGKKPITATAIPSPSTQRSIEGMFTRDKRTSVMNVQTIQAALLSIQETMIKLQENMTRNHGEMKIEMEEMKREVRNDIQKLDEKVGLIQEVLPKKNYQRLQMIEKRTEKTEQKLESVDQKMKERNKEVENSLIQLEMERTSFYLRFQNVEEMKEEDLTAIMAEIITEALQRDKSEIINELDEVYRVYTNYARRFRLPKEVHIHFA</sequence>
<feature type="coiled-coil region" evidence="1">
    <location>
        <begin position="63"/>
        <end position="148"/>
    </location>
</feature>
<reference evidence="3" key="1">
    <citation type="submission" date="2017-07" db="EMBL/GenBank/DDBJ databases">
        <authorList>
            <person name="Mikheyev A."/>
            <person name="Grau M."/>
        </authorList>
    </citation>
    <scope>NUCLEOTIDE SEQUENCE</scope>
    <source>
        <tissue evidence="3">Venom_gland</tissue>
    </source>
</reference>
<accession>A0A2D4GVR3</accession>
<organism evidence="3">
    <name type="scientific">Micrurus corallinus</name>
    <name type="common">Brazilian coral snake</name>
    <dbReference type="NCBI Taxonomy" id="54390"/>
    <lineage>
        <taxon>Eukaryota</taxon>
        <taxon>Metazoa</taxon>
        <taxon>Chordata</taxon>
        <taxon>Craniata</taxon>
        <taxon>Vertebrata</taxon>
        <taxon>Euteleostomi</taxon>
        <taxon>Lepidosauria</taxon>
        <taxon>Squamata</taxon>
        <taxon>Bifurcata</taxon>
        <taxon>Unidentata</taxon>
        <taxon>Episquamata</taxon>
        <taxon>Toxicofera</taxon>
        <taxon>Serpentes</taxon>
        <taxon>Colubroidea</taxon>
        <taxon>Elapidae</taxon>
        <taxon>Elapinae</taxon>
        <taxon>Micrurus</taxon>
    </lineage>
</organism>
<protein>
    <submittedName>
        <fullName evidence="3">Uncharacterized protein</fullName>
    </submittedName>
</protein>